<evidence type="ECO:0000259" key="4">
    <source>
        <dbReference type="PROSITE" id="PS50214"/>
    </source>
</evidence>
<dbReference type="InterPro" id="IPR036436">
    <property type="entry name" value="Disintegrin_dom_sf"/>
</dbReference>
<dbReference type="PROSITE" id="PS01186">
    <property type="entry name" value="EGF_2"/>
    <property type="match status" value="1"/>
</dbReference>
<keyword evidence="6" id="KW-1185">Reference proteome</keyword>
<dbReference type="InterPro" id="IPR018358">
    <property type="entry name" value="Disintegrin_CS"/>
</dbReference>
<dbReference type="PANTHER" id="PTHR11905:SF140">
    <property type="entry name" value="A DISINTEGRIN AND METALLOPEPTIDASE DOMAIN 6-RELATED"/>
    <property type="match status" value="1"/>
</dbReference>
<name>A0A6B0QSP9_9CETA</name>
<keyword evidence="3" id="KW-0812">Transmembrane</keyword>
<dbReference type="PRINTS" id="PR00289">
    <property type="entry name" value="DISINTEGRIN"/>
</dbReference>
<comment type="caution">
    <text evidence="5">The sequence shown here is derived from an EMBL/GenBank/DDBJ whole genome shotgun (WGS) entry which is preliminary data.</text>
</comment>
<organism evidence="5 6">
    <name type="scientific">Bos mutus</name>
    <name type="common">wild yak</name>
    <dbReference type="NCBI Taxonomy" id="72004"/>
    <lineage>
        <taxon>Eukaryota</taxon>
        <taxon>Metazoa</taxon>
        <taxon>Chordata</taxon>
        <taxon>Craniata</taxon>
        <taxon>Vertebrata</taxon>
        <taxon>Euteleostomi</taxon>
        <taxon>Mammalia</taxon>
        <taxon>Eutheria</taxon>
        <taxon>Laurasiatheria</taxon>
        <taxon>Artiodactyla</taxon>
        <taxon>Ruminantia</taxon>
        <taxon>Pecora</taxon>
        <taxon>Bovidae</taxon>
        <taxon>Bovinae</taxon>
        <taxon>Bos</taxon>
    </lineage>
</organism>
<feature type="transmembrane region" description="Helical" evidence="3">
    <location>
        <begin position="375"/>
        <end position="396"/>
    </location>
</feature>
<evidence type="ECO:0000313" key="6">
    <source>
        <dbReference type="Proteomes" id="UP000322234"/>
    </source>
</evidence>
<dbReference type="SMART" id="SM00608">
    <property type="entry name" value="ACR"/>
    <property type="match status" value="1"/>
</dbReference>
<dbReference type="Pfam" id="PF08516">
    <property type="entry name" value="ADAM_CR"/>
    <property type="match status" value="1"/>
</dbReference>
<dbReference type="Proteomes" id="UP000322234">
    <property type="component" value="Unassembled WGS sequence"/>
</dbReference>
<dbReference type="PROSITE" id="PS50214">
    <property type="entry name" value="DISINTEGRIN_2"/>
    <property type="match status" value="1"/>
</dbReference>
<evidence type="ECO:0000313" key="5">
    <source>
        <dbReference type="EMBL" id="MXQ80050.1"/>
    </source>
</evidence>
<gene>
    <name evidence="5" type="ORF">E5288_WYG013697</name>
</gene>
<sequence>MKLDDLTYEIKPIKYSERSEHVVSQIVADASATGPEYRLGHEEDRQPLLSEVNECQYYLTAVLLYTARDPAVVNNYNVPGGTYARYHGDNLLPVTYLSLSFMMNHDGSQQGYFQPKLYSDCKFQGDAVCNTGLCCTNCMYSEPGTLCRTIQIICDLLEYCFGTTNQCPADFYMQDGTPCTEEGHCYRGNCTYRTLPCREIFGRHARNSNGECYTINSRGRRFGHCTRDDRFLRFRACGANDQKCGRLQCVNVTLIWLQEGVSLFQSEVSAVWCWGLGIHYSPGITDVSHVRNGTPCASGMFCLDNSCNATIEAINYDCDHKVCNHRGIRSNRKHCHCHAGWKPPLCLSRGEGGSVDSGPTARGTRSVKQKQDPVVYLRLVFGCIYDLIATFLFGVATNVKCQDFHV</sequence>
<feature type="domain" description="Disintegrin" evidence="4">
    <location>
        <begin position="119"/>
        <end position="175"/>
    </location>
</feature>
<evidence type="ECO:0000256" key="2">
    <source>
        <dbReference type="PROSITE-ProRule" id="PRU00068"/>
    </source>
</evidence>
<dbReference type="SUPFAM" id="SSF57552">
    <property type="entry name" value="Blood coagulation inhibitor (disintegrin)"/>
    <property type="match status" value="1"/>
</dbReference>
<dbReference type="GO" id="GO:1990913">
    <property type="term" value="C:sperm head plasma membrane"/>
    <property type="evidence" value="ECO:0007669"/>
    <property type="project" value="TreeGrafter"/>
</dbReference>
<keyword evidence="3" id="KW-1133">Transmembrane helix</keyword>
<dbReference type="GO" id="GO:0009897">
    <property type="term" value="C:external side of plasma membrane"/>
    <property type="evidence" value="ECO:0007669"/>
    <property type="project" value="TreeGrafter"/>
</dbReference>
<dbReference type="GO" id="GO:0008584">
    <property type="term" value="P:male gonad development"/>
    <property type="evidence" value="ECO:0007669"/>
    <property type="project" value="TreeGrafter"/>
</dbReference>
<dbReference type="InterPro" id="IPR001762">
    <property type="entry name" value="Disintegrin_dom"/>
</dbReference>
<keyword evidence="1 2" id="KW-1015">Disulfide bond</keyword>
<dbReference type="AlphaFoldDB" id="A0A6B0QSP9"/>
<protein>
    <recommendedName>
        <fullName evidence="4">Disintegrin domain-containing protein</fullName>
    </recommendedName>
</protein>
<dbReference type="PANTHER" id="PTHR11905">
    <property type="entry name" value="ADAM A DISINTEGRIN AND METALLOPROTEASE DOMAIN"/>
    <property type="match status" value="1"/>
</dbReference>
<dbReference type="InterPro" id="IPR000742">
    <property type="entry name" value="EGF"/>
</dbReference>
<proteinExistence type="predicted"/>
<reference evidence="5" key="1">
    <citation type="submission" date="2019-10" db="EMBL/GenBank/DDBJ databases">
        <title>The sequence and de novo assembly of the wild yak genome.</title>
        <authorList>
            <person name="Liu Y."/>
        </authorList>
    </citation>
    <scope>NUCLEOTIDE SEQUENCE [LARGE SCALE GENOMIC DNA]</scope>
    <source>
        <strain evidence="5">WY2019</strain>
    </source>
</reference>
<dbReference type="EMBL" id="VBQZ03000003">
    <property type="protein sequence ID" value="MXQ80050.1"/>
    <property type="molecule type" value="Genomic_DNA"/>
</dbReference>
<evidence type="ECO:0000256" key="3">
    <source>
        <dbReference type="SAM" id="Phobius"/>
    </source>
</evidence>
<evidence type="ECO:0000256" key="1">
    <source>
        <dbReference type="ARBA" id="ARBA00023157"/>
    </source>
</evidence>
<dbReference type="Pfam" id="PF00200">
    <property type="entry name" value="Disintegrin"/>
    <property type="match status" value="1"/>
</dbReference>
<dbReference type="PROSITE" id="PS00427">
    <property type="entry name" value="DISINTEGRIN_1"/>
    <property type="match status" value="1"/>
</dbReference>
<accession>A0A6B0QSP9</accession>
<dbReference type="Gene3D" id="4.10.70.10">
    <property type="entry name" value="Disintegrin domain"/>
    <property type="match status" value="1"/>
</dbReference>
<dbReference type="SMART" id="SM00050">
    <property type="entry name" value="DISIN"/>
    <property type="match status" value="1"/>
</dbReference>
<feature type="disulfide bond" evidence="2">
    <location>
        <begin position="147"/>
        <end position="167"/>
    </location>
</feature>
<dbReference type="InterPro" id="IPR006586">
    <property type="entry name" value="ADAM_Cys-rich"/>
</dbReference>
<keyword evidence="3" id="KW-0472">Membrane</keyword>